<keyword evidence="2" id="KW-1185">Reference proteome</keyword>
<name>A0A327R4R2_9BACT</name>
<protein>
    <submittedName>
        <fullName evidence="1">Uncharacterized protein</fullName>
    </submittedName>
</protein>
<accession>A0A327R4R2</accession>
<sequence length="170" mass="19735">MDIMLKEYLIKKNYELFEDIQRYRIFRGVYSDLILDTIERNIIGLSENYSDVIQLLIENGVLLTNEDELRSRPQTKDPIFIKVEIIFTNSINNRNSINESSNPIVWENLYPTQTSISFSQEAQLCLGEYKVLNLILNNQLALSRPIKVGDKFGFGTTSYIQGEFEVLEIL</sequence>
<dbReference type="RefSeq" id="WP_111596300.1">
    <property type="nucleotide sequence ID" value="NZ_QLLL01000001.1"/>
</dbReference>
<proteinExistence type="predicted"/>
<dbReference type="Proteomes" id="UP000249547">
    <property type="component" value="Unassembled WGS sequence"/>
</dbReference>
<dbReference type="EMBL" id="QLLL01000001">
    <property type="protein sequence ID" value="RAJ11205.1"/>
    <property type="molecule type" value="Genomic_DNA"/>
</dbReference>
<organism evidence="1 2">
    <name type="scientific">Chitinophaga skermanii</name>
    <dbReference type="NCBI Taxonomy" id="331697"/>
    <lineage>
        <taxon>Bacteria</taxon>
        <taxon>Pseudomonadati</taxon>
        <taxon>Bacteroidota</taxon>
        <taxon>Chitinophagia</taxon>
        <taxon>Chitinophagales</taxon>
        <taxon>Chitinophagaceae</taxon>
        <taxon>Chitinophaga</taxon>
    </lineage>
</organism>
<reference evidence="1 2" key="1">
    <citation type="submission" date="2018-06" db="EMBL/GenBank/DDBJ databases">
        <title>Genomic Encyclopedia of Archaeal and Bacterial Type Strains, Phase II (KMG-II): from individual species to whole genera.</title>
        <authorList>
            <person name="Goeker M."/>
        </authorList>
    </citation>
    <scope>NUCLEOTIDE SEQUENCE [LARGE SCALE GENOMIC DNA]</scope>
    <source>
        <strain evidence="1 2">DSM 23857</strain>
    </source>
</reference>
<comment type="caution">
    <text evidence="1">The sequence shown here is derived from an EMBL/GenBank/DDBJ whole genome shotgun (WGS) entry which is preliminary data.</text>
</comment>
<gene>
    <name evidence="1" type="ORF">LX64_00816</name>
</gene>
<evidence type="ECO:0000313" key="1">
    <source>
        <dbReference type="EMBL" id="RAJ11205.1"/>
    </source>
</evidence>
<dbReference type="AlphaFoldDB" id="A0A327R4R2"/>
<evidence type="ECO:0000313" key="2">
    <source>
        <dbReference type="Proteomes" id="UP000249547"/>
    </source>
</evidence>